<name>A0A0F9I6C2_9ZZZZ</name>
<feature type="transmembrane region" description="Helical" evidence="1">
    <location>
        <begin position="6"/>
        <end position="26"/>
    </location>
</feature>
<keyword evidence="1" id="KW-0812">Transmembrane</keyword>
<dbReference type="AlphaFoldDB" id="A0A0F9I6C2"/>
<proteinExistence type="predicted"/>
<reference evidence="2" key="1">
    <citation type="journal article" date="2015" name="Nature">
        <title>Complex archaea that bridge the gap between prokaryotes and eukaryotes.</title>
        <authorList>
            <person name="Spang A."/>
            <person name="Saw J.H."/>
            <person name="Jorgensen S.L."/>
            <person name="Zaremba-Niedzwiedzka K."/>
            <person name="Martijn J."/>
            <person name="Lind A.E."/>
            <person name="van Eijk R."/>
            <person name="Schleper C."/>
            <person name="Guy L."/>
            <person name="Ettema T.J."/>
        </authorList>
    </citation>
    <scope>NUCLEOTIDE SEQUENCE</scope>
</reference>
<sequence>METLAIIGIIIAIYAGIVIAVFVFHVSKVTKYIKHRNWLRKIGLNETSDDMERY</sequence>
<protein>
    <submittedName>
        <fullName evidence="2">Uncharacterized protein</fullName>
    </submittedName>
</protein>
<dbReference type="EMBL" id="LAZR01013203">
    <property type="protein sequence ID" value="KKM23062.1"/>
    <property type="molecule type" value="Genomic_DNA"/>
</dbReference>
<organism evidence="2">
    <name type="scientific">marine sediment metagenome</name>
    <dbReference type="NCBI Taxonomy" id="412755"/>
    <lineage>
        <taxon>unclassified sequences</taxon>
        <taxon>metagenomes</taxon>
        <taxon>ecological metagenomes</taxon>
    </lineage>
</organism>
<comment type="caution">
    <text evidence="2">The sequence shown here is derived from an EMBL/GenBank/DDBJ whole genome shotgun (WGS) entry which is preliminary data.</text>
</comment>
<gene>
    <name evidence="2" type="ORF">LCGC14_1618890</name>
</gene>
<evidence type="ECO:0000256" key="1">
    <source>
        <dbReference type="SAM" id="Phobius"/>
    </source>
</evidence>
<accession>A0A0F9I6C2</accession>
<keyword evidence="1" id="KW-1133">Transmembrane helix</keyword>
<keyword evidence="1" id="KW-0472">Membrane</keyword>
<evidence type="ECO:0000313" key="2">
    <source>
        <dbReference type="EMBL" id="KKM23062.1"/>
    </source>
</evidence>